<keyword evidence="4" id="KW-1185">Reference proteome</keyword>
<evidence type="ECO:0000256" key="2">
    <source>
        <dbReference type="ARBA" id="ARBA00040746"/>
    </source>
</evidence>
<reference evidence="3" key="3">
    <citation type="submission" date="2025-08" db="UniProtKB">
        <authorList>
            <consortium name="Ensembl"/>
        </authorList>
    </citation>
    <scope>IDENTIFICATION</scope>
</reference>
<dbReference type="Proteomes" id="UP000265140">
    <property type="component" value="Chromosome 9"/>
</dbReference>
<dbReference type="Pfam" id="PF06080">
    <property type="entry name" value="DUF938"/>
    <property type="match status" value="1"/>
</dbReference>
<dbReference type="PANTHER" id="PTHR20974">
    <property type="entry name" value="UPF0585 PROTEIN CG18661"/>
    <property type="match status" value="1"/>
</dbReference>
<dbReference type="Ensembl" id="ENSELUT00000016678.3">
    <property type="protein sequence ID" value="ENSELUP00000001866.3"/>
    <property type="gene ID" value="ENSELUG00000003271.3"/>
</dbReference>
<evidence type="ECO:0000256" key="1">
    <source>
        <dbReference type="ARBA" id="ARBA00008308"/>
    </source>
</evidence>
<comment type="similarity">
    <text evidence="1">Belongs to the UPF0585 family.</text>
</comment>
<dbReference type="Bgee" id="ENSELUG00000003271">
    <property type="expression patterns" value="Expressed in ovary and 14 other cell types or tissues"/>
</dbReference>
<dbReference type="Gene3D" id="3.40.50.150">
    <property type="entry name" value="Vaccinia Virus protein VP39"/>
    <property type="match status" value="1"/>
</dbReference>
<dbReference type="OMA" id="YLYGPYK"/>
<reference evidence="4" key="1">
    <citation type="journal article" date="2014" name="PLoS ONE">
        <title>The genome and linkage map of the northern pike (Esox lucius): conserved synteny revealed between the salmonid sister group and the Neoteleostei.</title>
        <authorList>
            <person name="Rondeau E.B."/>
            <person name="Minkley D.R."/>
            <person name="Leong J.S."/>
            <person name="Messmer A.M."/>
            <person name="Jantzen J.R."/>
            <person name="von Schalburg K.R."/>
            <person name="Lemon C."/>
            <person name="Bird N.H."/>
            <person name="Koop B.F."/>
        </authorList>
    </citation>
    <scope>NUCLEOTIDE SEQUENCE</scope>
</reference>
<dbReference type="AlphaFoldDB" id="A0A3P8XB59"/>
<protein>
    <recommendedName>
        <fullName evidence="2">Methyltransferase-like 26</fullName>
    </recommendedName>
</protein>
<dbReference type="SUPFAM" id="SSF53335">
    <property type="entry name" value="S-adenosyl-L-methionine-dependent methyltransferases"/>
    <property type="match status" value="1"/>
</dbReference>
<dbReference type="GeneTree" id="ENSGT00390000010750"/>
<accession>A0A3P8XB59</accession>
<name>A0A3P8XB59_ESOLU</name>
<dbReference type="OrthoDB" id="10258744at2759"/>
<organism evidence="3 4">
    <name type="scientific">Esox lucius</name>
    <name type="common">Northern pike</name>
    <dbReference type="NCBI Taxonomy" id="8010"/>
    <lineage>
        <taxon>Eukaryota</taxon>
        <taxon>Metazoa</taxon>
        <taxon>Chordata</taxon>
        <taxon>Craniata</taxon>
        <taxon>Vertebrata</taxon>
        <taxon>Euteleostomi</taxon>
        <taxon>Actinopterygii</taxon>
        <taxon>Neopterygii</taxon>
        <taxon>Teleostei</taxon>
        <taxon>Protacanthopterygii</taxon>
        <taxon>Esociformes</taxon>
        <taxon>Esocidae</taxon>
        <taxon>Esox</taxon>
    </lineage>
</organism>
<dbReference type="PANTHER" id="PTHR20974:SF2">
    <property type="entry name" value="METHYLTRANSFERASE-LIKE 26"/>
    <property type="match status" value="1"/>
</dbReference>
<reference evidence="3" key="4">
    <citation type="submission" date="2025-09" db="UniProtKB">
        <authorList>
            <consortium name="Ensembl"/>
        </authorList>
    </citation>
    <scope>IDENTIFICATION</scope>
</reference>
<dbReference type="InterPro" id="IPR029063">
    <property type="entry name" value="SAM-dependent_MTases_sf"/>
</dbReference>
<evidence type="ECO:0000313" key="3">
    <source>
        <dbReference type="Ensembl" id="ENSELUP00000001866.3"/>
    </source>
</evidence>
<proteinExistence type="inferred from homology"/>
<dbReference type="InParanoid" id="A0A3P8XB59"/>
<reference evidence="3" key="2">
    <citation type="submission" date="2020-02" db="EMBL/GenBank/DDBJ databases">
        <title>Esox lucius (northern pike) genome, fEsoLuc1, primary haplotype.</title>
        <authorList>
            <person name="Myers G."/>
            <person name="Karagic N."/>
            <person name="Meyer A."/>
            <person name="Pippel M."/>
            <person name="Reichard M."/>
            <person name="Winkler S."/>
            <person name="Tracey A."/>
            <person name="Sims Y."/>
            <person name="Howe K."/>
            <person name="Rhie A."/>
            <person name="Formenti G."/>
            <person name="Durbin R."/>
            <person name="Fedrigo O."/>
            <person name="Jarvis E.D."/>
        </authorList>
    </citation>
    <scope>NUCLEOTIDE SEQUENCE [LARGE SCALE GENOMIC DNA]</scope>
</reference>
<dbReference type="FunCoup" id="A0A3P8XB59">
    <property type="interactions" value="53"/>
</dbReference>
<dbReference type="InterPro" id="IPR010342">
    <property type="entry name" value="DUF938"/>
</dbReference>
<gene>
    <name evidence="3" type="primary">METTL26</name>
</gene>
<sequence>MLNAPAAERNKEPILAVLRESVDTAKSLNALEISSGTGQHVTHFAQGLRNITWQPSEYDRQSLASIDAYRAHHNLPNVKPAIHLDASLSCENWGGIQPESLDLVLNINMIHISPMACTEGLFQGAGVVLKPQGVLLTYGPYALNGQITPQSNIDFDLSLRSRNPEWGLRDVTLLRSMAEKSGLFLEKMGTTGWTSYGPFVLLKMNLNYHYVPCDAPQSLKYMFTKVGFFFPIHVIYYLQNLENNM</sequence>
<evidence type="ECO:0000313" key="4">
    <source>
        <dbReference type="Proteomes" id="UP000265140"/>
    </source>
</evidence>